<sequence>ALDECGRNDLPKLLDLVVKFSKDPRSRVQWILTSRKLPKIEEKLRVDDQKHTISLELNEGSVTGAVENYIRAKVQELSKACECDKETEKAAGSFLTSNAHGTFLRVALVCQNLILRSVPRWEVVSLLQVEQVSPGLEDLYRQIVQQLEILPNFSLCRQILAANTTVYRPLSLQELTALVEMPSKQLSDNPKELKRIIELCGSFLSLREETVYFVHQSAKDFLLG</sequence>
<dbReference type="EMBL" id="JAULSR010000001">
    <property type="protein sequence ID" value="KAK0634413.1"/>
    <property type="molecule type" value="Genomic_DNA"/>
</dbReference>
<comment type="caution">
    <text evidence="2">The sequence shown here is derived from an EMBL/GenBank/DDBJ whole genome shotgun (WGS) entry which is preliminary data.</text>
</comment>
<evidence type="ECO:0000313" key="2">
    <source>
        <dbReference type="EMBL" id="KAK0634413.1"/>
    </source>
</evidence>
<reference evidence="2" key="1">
    <citation type="submission" date="2023-06" db="EMBL/GenBank/DDBJ databases">
        <title>Genome-scale phylogeny and comparative genomics of the fungal order Sordariales.</title>
        <authorList>
            <consortium name="Lawrence Berkeley National Laboratory"/>
            <person name="Hensen N."/>
            <person name="Bonometti L."/>
            <person name="Westerberg I."/>
            <person name="Brannstrom I.O."/>
            <person name="Guillou S."/>
            <person name="Cros-Aarteil S."/>
            <person name="Calhoun S."/>
            <person name="Haridas S."/>
            <person name="Kuo A."/>
            <person name="Mondo S."/>
            <person name="Pangilinan J."/>
            <person name="Riley R."/>
            <person name="LaButti K."/>
            <person name="Andreopoulos B."/>
            <person name="Lipzen A."/>
            <person name="Chen C."/>
            <person name="Yanf M."/>
            <person name="Daum C."/>
            <person name="Ng V."/>
            <person name="Clum A."/>
            <person name="Steindorff A."/>
            <person name="Ohm R."/>
            <person name="Martin F."/>
            <person name="Silar P."/>
            <person name="Natvig D."/>
            <person name="Lalanne C."/>
            <person name="Gautier V."/>
            <person name="Ament-velasquez S.L."/>
            <person name="Kruys A."/>
            <person name="Hutchinson M.I."/>
            <person name="Powell A.J."/>
            <person name="Barry K."/>
            <person name="Miller A.N."/>
            <person name="Grigoriev I.V."/>
            <person name="Debuchy R."/>
            <person name="Gladieux P."/>
            <person name="Thoren M.H."/>
            <person name="Johannesson H."/>
        </authorList>
    </citation>
    <scope>NUCLEOTIDE SEQUENCE</scope>
    <source>
        <strain evidence="2">SMH3391-2</strain>
    </source>
</reference>
<proteinExistence type="predicted"/>
<dbReference type="Pfam" id="PF22939">
    <property type="entry name" value="WHD_GPIID"/>
    <property type="match status" value="1"/>
</dbReference>
<dbReference type="PANTHER" id="PTHR10039:SF14">
    <property type="entry name" value="NACHT DOMAIN-CONTAINING PROTEIN"/>
    <property type="match status" value="1"/>
</dbReference>
<feature type="domain" description="GPI inositol-deacylase winged helix" evidence="1">
    <location>
        <begin position="155"/>
        <end position="223"/>
    </location>
</feature>
<name>A0AA39XI28_9PEZI</name>
<dbReference type="InterPro" id="IPR054471">
    <property type="entry name" value="GPIID_WHD"/>
</dbReference>
<dbReference type="AlphaFoldDB" id="A0AA39XI28"/>
<gene>
    <name evidence="2" type="ORF">B0T17DRAFT_473129</name>
</gene>
<feature type="non-terminal residue" evidence="2">
    <location>
        <position position="1"/>
    </location>
</feature>
<evidence type="ECO:0000259" key="1">
    <source>
        <dbReference type="Pfam" id="PF22939"/>
    </source>
</evidence>
<keyword evidence="3" id="KW-1185">Reference proteome</keyword>
<organism evidence="2 3">
    <name type="scientific">Bombardia bombarda</name>
    <dbReference type="NCBI Taxonomy" id="252184"/>
    <lineage>
        <taxon>Eukaryota</taxon>
        <taxon>Fungi</taxon>
        <taxon>Dikarya</taxon>
        <taxon>Ascomycota</taxon>
        <taxon>Pezizomycotina</taxon>
        <taxon>Sordariomycetes</taxon>
        <taxon>Sordariomycetidae</taxon>
        <taxon>Sordariales</taxon>
        <taxon>Lasiosphaeriaceae</taxon>
        <taxon>Bombardia</taxon>
    </lineage>
</organism>
<evidence type="ECO:0000313" key="3">
    <source>
        <dbReference type="Proteomes" id="UP001174934"/>
    </source>
</evidence>
<feature type="non-terminal residue" evidence="2">
    <location>
        <position position="224"/>
    </location>
</feature>
<dbReference type="PANTHER" id="PTHR10039">
    <property type="entry name" value="AMELOGENIN"/>
    <property type="match status" value="1"/>
</dbReference>
<accession>A0AA39XI28</accession>
<dbReference type="Proteomes" id="UP001174934">
    <property type="component" value="Unassembled WGS sequence"/>
</dbReference>
<protein>
    <recommendedName>
        <fullName evidence="1">GPI inositol-deacylase winged helix domain-containing protein</fullName>
    </recommendedName>
</protein>